<protein>
    <recommendedName>
        <fullName evidence="2">3-oxoacyl-[acyl-carrier-protein] reductase</fullName>
        <ecNumber evidence="2">1.1.1.100</ecNumber>
    </recommendedName>
</protein>
<dbReference type="InterPro" id="IPR002347">
    <property type="entry name" value="SDR_fam"/>
</dbReference>
<dbReference type="GO" id="GO:0004316">
    <property type="term" value="F:3-oxoacyl-[acyl-carrier-protein] reductase (NADPH) activity"/>
    <property type="evidence" value="ECO:0007669"/>
    <property type="project" value="UniProtKB-EC"/>
</dbReference>
<dbReference type="NCBIfam" id="NF005559">
    <property type="entry name" value="PRK07231.1"/>
    <property type="match status" value="1"/>
</dbReference>
<dbReference type="SUPFAM" id="SSF51735">
    <property type="entry name" value="NAD(P)-binding Rossmann-fold domains"/>
    <property type="match status" value="1"/>
</dbReference>
<evidence type="ECO:0000313" key="5">
    <source>
        <dbReference type="Proteomes" id="UP001174909"/>
    </source>
</evidence>
<reference evidence="4" key="1">
    <citation type="submission" date="2023-03" db="EMBL/GenBank/DDBJ databases">
        <authorList>
            <person name="Steffen K."/>
            <person name="Cardenas P."/>
        </authorList>
    </citation>
    <scope>NUCLEOTIDE SEQUENCE</scope>
</reference>
<dbReference type="FunFam" id="3.40.50.720:FF:000084">
    <property type="entry name" value="Short-chain dehydrogenase reductase"/>
    <property type="match status" value="1"/>
</dbReference>
<dbReference type="Pfam" id="PF13561">
    <property type="entry name" value="adh_short_C2"/>
    <property type="match status" value="1"/>
</dbReference>
<name>A0AA35SDV3_GEOBA</name>
<sequence>MENYRNKVVIITGACGGIGEAIAEKFADAGATLALCDIRQDELSQTAEKCRQAGATVHSNAIDVADEAPVRGFCETVAQTFGTIDCLINTVGIVDCPGDVEELSLSMWDRTIAVNLTSAFLMAKYSVPYIKQRGGAILNIASVSGLANQEDATIYSVTKAGLLSLTRSEAIDLAKYGIRANAISPGSVETPLLEAAVDQAAQLFNRTRDEQWQVWRSQYPTQRFTSPQEIAELALFLCSERATNITGANFVIDGGLTALLPER</sequence>
<dbReference type="PRINTS" id="PR00080">
    <property type="entry name" value="SDRFAMILY"/>
</dbReference>
<keyword evidence="5" id="KW-1185">Reference proteome</keyword>
<dbReference type="InterPro" id="IPR036291">
    <property type="entry name" value="NAD(P)-bd_dom_sf"/>
</dbReference>
<gene>
    <name evidence="4" type="ORF">GBAR_LOCUS15658</name>
</gene>
<dbReference type="CDD" id="cd05233">
    <property type="entry name" value="SDR_c"/>
    <property type="match status" value="1"/>
</dbReference>
<dbReference type="PRINTS" id="PR00081">
    <property type="entry name" value="GDHRDH"/>
</dbReference>
<evidence type="ECO:0000256" key="3">
    <source>
        <dbReference type="ARBA" id="ARBA00048508"/>
    </source>
</evidence>
<dbReference type="InterPro" id="IPR050259">
    <property type="entry name" value="SDR"/>
</dbReference>
<evidence type="ECO:0000256" key="1">
    <source>
        <dbReference type="ARBA" id="ARBA00006484"/>
    </source>
</evidence>
<proteinExistence type="inferred from homology"/>
<evidence type="ECO:0000256" key="2">
    <source>
        <dbReference type="ARBA" id="ARBA00012948"/>
    </source>
</evidence>
<dbReference type="EC" id="1.1.1.100" evidence="2"/>
<dbReference type="Proteomes" id="UP001174909">
    <property type="component" value="Unassembled WGS sequence"/>
</dbReference>
<comment type="similarity">
    <text evidence="1">Belongs to the short-chain dehydrogenases/reductases (SDR) family.</text>
</comment>
<dbReference type="PANTHER" id="PTHR42879">
    <property type="entry name" value="3-OXOACYL-(ACYL-CARRIER-PROTEIN) REDUCTASE"/>
    <property type="match status" value="1"/>
</dbReference>
<evidence type="ECO:0000313" key="4">
    <source>
        <dbReference type="EMBL" id="CAI8027363.1"/>
    </source>
</evidence>
<dbReference type="PANTHER" id="PTHR42879:SF2">
    <property type="entry name" value="3-OXOACYL-[ACYL-CARRIER-PROTEIN] REDUCTASE FABG"/>
    <property type="match status" value="1"/>
</dbReference>
<dbReference type="Gene3D" id="3.40.50.720">
    <property type="entry name" value="NAD(P)-binding Rossmann-like Domain"/>
    <property type="match status" value="1"/>
</dbReference>
<organism evidence="4 5">
    <name type="scientific">Geodia barretti</name>
    <name type="common">Barrett's horny sponge</name>
    <dbReference type="NCBI Taxonomy" id="519541"/>
    <lineage>
        <taxon>Eukaryota</taxon>
        <taxon>Metazoa</taxon>
        <taxon>Porifera</taxon>
        <taxon>Demospongiae</taxon>
        <taxon>Heteroscleromorpha</taxon>
        <taxon>Tetractinellida</taxon>
        <taxon>Astrophorina</taxon>
        <taxon>Geodiidae</taxon>
        <taxon>Geodia</taxon>
    </lineage>
</organism>
<dbReference type="AlphaFoldDB" id="A0AA35SDV3"/>
<comment type="catalytic activity">
    <reaction evidence="3">
        <text>a (3R)-hydroxyacyl-[ACP] + NADP(+) = a 3-oxoacyl-[ACP] + NADPH + H(+)</text>
        <dbReference type="Rhea" id="RHEA:17397"/>
        <dbReference type="Rhea" id="RHEA-COMP:9916"/>
        <dbReference type="Rhea" id="RHEA-COMP:9945"/>
        <dbReference type="ChEBI" id="CHEBI:15378"/>
        <dbReference type="ChEBI" id="CHEBI:57783"/>
        <dbReference type="ChEBI" id="CHEBI:58349"/>
        <dbReference type="ChEBI" id="CHEBI:78776"/>
        <dbReference type="ChEBI" id="CHEBI:78827"/>
        <dbReference type="EC" id="1.1.1.100"/>
    </reaction>
</comment>
<dbReference type="EMBL" id="CASHTH010002276">
    <property type="protein sequence ID" value="CAI8027363.1"/>
    <property type="molecule type" value="Genomic_DNA"/>
</dbReference>
<comment type="caution">
    <text evidence="4">The sequence shown here is derived from an EMBL/GenBank/DDBJ whole genome shotgun (WGS) entry which is preliminary data.</text>
</comment>
<accession>A0AA35SDV3</accession>